<dbReference type="Gene3D" id="3.10.510.10">
    <property type="entry name" value="NE1680-like"/>
    <property type="match status" value="1"/>
</dbReference>
<evidence type="ECO:0000313" key="2">
    <source>
        <dbReference type="Proteomes" id="UP000248168"/>
    </source>
</evidence>
<dbReference type="InterPro" id="IPR023122">
    <property type="entry name" value="NE1680-like_sf"/>
</dbReference>
<dbReference type="SUPFAM" id="SSF160766">
    <property type="entry name" value="NE1680-like"/>
    <property type="match status" value="1"/>
</dbReference>
<dbReference type="AlphaFoldDB" id="A0A330L325"/>
<dbReference type="Pfam" id="PF09630">
    <property type="entry name" value="DUF2024"/>
    <property type="match status" value="1"/>
</dbReference>
<sequence length="96" mass="10692">MIWRVVARKEAVVDALRVFDTWVEVPGKTLHFDVMTGDLETALRLANEYVAAQGHAAVAVTAEECRFCHQEPLVMFAESQQAEFRRSGGFIVPLSA</sequence>
<dbReference type="InParanoid" id="A0A330L325"/>
<keyword evidence="2" id="KW-1185">Reference proteome</keyword>
<dbReference type="EMBL" id="OUNR01000002">
    <property type="protein sequence ID" value="SPP64209.1"/>
    <property type="molecule type" value="Genomic_DNA"/>
</dbReference>
<dbReference type="OrthoDB" id="9795699at2"/>
<accession>A0A330L325</accession>
<evidence type="ECO:0000313" key="1">
    <source>
        <dbReference type="EMBL" id="SPP64209.1"/>
    </source>
</evidence>
<dbReference type="Proteomes" id="UP000248168">
    <property type="component" value="Unassembled WGS sequence"/>
</dbReference>
<reference evidence="2" key="1">
    <citation type="submission" date="2018-04" db="EMBL/GenBank/DDBJ databases">
        <authorList>
            <person name="Lucker S."/>
            <person name="Sakoula D."/>
        </authorList>
    </citation>
    <scope>NUCLEOTIDE SEQUENCE [LARGE SCALE GENOMIC DNA]</scope>
</reference>
<protein>
    <recommendedName>
        <fullName evidence="3">DUF2024 domain-containing protein</fullName>
    </recommendedName>
</protein>
<name>A0A330L325_9BACT</name>
<evidence type="ECO:0008006" key="3">
    <source>
        <dbReference type="Google" id="ProtNLM"/>
    </source>
</evidence>
<dbReference type="InterPro" id="IPR018592">
    <property type="entry name" value="DUF2024"/>
</dbReference>
<proteinExistence type="predicted"/>
<gene>
    <name evidence="1" type="ORF">NITLEN_100079</name>
</gene>
<organism evidence="1 2">
    <name type="scientific">Nitrospira lenta</name>
    <dbReference type="NCBI Taxonomy" id="1436998"/>
    <lineage>
        <taxon>Bacteria</taxon>
        <taxon>Pseudomonadati</taxon>
        <taxon>Nitrospirota</taxon>
        <taxon>Nitrospiria</taxon>
        <taxon>Nitrospirales</taxon>
        <taxon>Nitrospiraceae</taxon>
        <taxon>Nitrospira</taxon>
    </lineage>
</organism>